<keyword evidence="4" id="KW-1003">Cell membrane</keyword>
<keyword evidence="6 11" id="KW-0812">Transmembrane</keyword>
<evidence type="ECO:0000256" key="6">
    <source>
        <dbReference type="ARBA" id="ARBA00022692"/>
    </source>
</evidence>
<proteinExistence type="inferred from homology"/>
<reference evidence="12 13" key="1">
    <citation type="journal article" date="2016" name="Environ. Microbiol.">
        <title>New Methyloceanibacter diversity from North Sea sediments includes methanotroph containing solely the soluble methane monooxygenase.</title>
        <authorList>
            <person name="Vekeman B."/>
            <person name="Kerckhof F.M."/>
            <person name="Cremers G."/>
            <person name="de Vos P."/>
            <person name="Vandamme P."/>
            <person name="Boon N."/>
            <person name="Op den Camp H.J."/>
            <person name="Heylen K."/>
        </authorList>
    </citation>
    <scope>NUCLEOTIDE SEQUENCE [LARGE SCALE GENOMIC DNA]</scope>
    <source>
        <strain evidence="12 13">R-67176</strain>
    </source>
</reference>
<evidence type="ECO:0000256" key="1">
    <source>
        <dbReference type="ARBA" id="ARBA00004651"/>
    </source>
</evidence>
<protein>
    <recommendedName>
        <fullName evidence="14">Magnesium transporter CorA</fullName>
    </recommendedName>
</protein>
<dbReference type="Gene3D" id="3.30.460.20">
    <property type="entry name" value="CorA soluble domain-like"/>
    <property type="match status" value="1"/>
</dbReference>
<keyword evidence="13" id="KW-1185">Reference proteome</keyword>
<sequence>MLPPGALGHSGDDGWLWVHVNLADARVAPYLRAHVPDLPKAALDLLLSVGDRQQLHADDACVYGVFADLVYRLEGLSDELGLLHFVATEKLLITGRRDGLHSIEAVRKSLRSGQNPKNHTALLESIFMQVTTGVEEKSEAISDELDFIEERLIVDLEDDIPKRLAKCRRLAVRLHRLLSTQRSVIGRFEQNAWQTTGKAHVLKTSHIAQRLDWLDHEMVALRDRAHLLQEEVSLRMTDQTNRNLQLLTIVTTVFLPAGVISSIFGMNVGGLPLEHDRSGFIVTMLLLIGASGLVSTS</sequence>
<dbReference type="PANTHER" id="PTHR46494">
    <property type="entry name" value="CORA FAMILY METAL ION TRANSPORTER (EUROFUNG)"/>
    <property type="match status" value="1"/>
</dbReference>
<dbReference type="InterPro" id="IPR045863">
    <property type="entry name" value="CorA_TM1_TM2"/>
</dbReference>
<feature type="transmembrane region" description="Helical" evidence="11">
    <location>
        <begin position="244"/>
        <end position="266"/>
    </location>
</feature>
<comment type="similarity">
    <text evidence="2">Belongs to the CorA metal ion transporter (MIT) (TC 1.A.35) family.</text>
</comment>
<evidence type="ECO:0000313" key="13">
    <source>
        <dbReference type="Proteomes" id="UP000094172"/>
    </source>
</evidence>
<evidence type="ECO:0000256" key="3">
    <source>
        <dbReference type="ARBA" id="ARBA00022448"/>
    </source>
</evidence>
<keyword evidence="8 11" id="KW-1133">Transmembrane helix</keyword>
<dbReference type="Pfam" id="PF01544">
    <property type="entry name" value="CorA"/>
    <property type="match status" value="1"/>
</dbReference>
<evidence type="ECO:0000256" key="8">
    <source>
        <dbReference type="ARBA" id="ARBA00022989"/>
    </source>
</evidence>
<dbReference type="GO" id="GO:0015095">
    <property type="term" value="F:magnesium ion transmembrane transporter activity"/>
    <property type="evidence" value="ECO:0007669"/>
    <property type="project" value="TreeGrafter"/>
</dbReference>
<dbReference type="AlphaFoldDB" id="A0A1E3VUP5"/>
<dbReference type="PANTHER" id="PTHR46494:SF3">
    <property type="entry name" value="ZINC TRANSPORT PROTEIN ZNTB"/>
    <property type="match status" value="1"/>
</dbReference>
<dbReference type="SUPFAM" id="SSF143865">
    <property type="entry name" value="CorA soluble domain-like"/>
    <property type="match status" value="1"/>
</dbReference>
<dbReference type="Proteomes" id="UP000094172">
    <property type="component" value="Unassembled WGS sequence"/>
</dbReference>
<evidence type="ECO:0000313" key="12">
    <source>
        <dbReference type="EMBL" id="ODR97247.1"/>
    </source>
</evidence>
<dbReference type="RefSeq" id="WP_141701888.1">
    <property type="nucleotide sequence ID" value="NZ_LPWE01000002.1"/>
</dbReference>
<gene>
    <name evidence="12" type="ORF">AUC70_13425</name>
</gene>
<comment type="caution">
    <text evidence="12">The sequence shown here is derived from an EMBL/GenBank/DDBJ whole genome shotgun (WGS) entry which is preliminary data.</text>
</comment>
<evidence type="ECO:0000256" key="7">
    <source>
        <dbReference type="ARBA" id="ARBA00022833"/>
    </source>
</evidence>
<dbReference type="EMBL" id="LPWE01000002">
    <property type="protein sequence ID" value="ODR97247.1"/>
    <property type="molecule type" value="Genomic_DNA"/>
</dbReference>
<dbReference type="InterPro" id="IPR045861">
    <property type="entry name" value="CorA_cytoplasmic_dom"/>
</dbReference>
<dbReference type="GO" id="GO:0000287">
    <property type="term" value="F:magnesium ion binding"/>
    <property type="evidence" value="ECO:0007669"/>
    <property type="project" value="TreeGrafter"/>
</dbReference>
<keyword evidence="9" id="KW-0406">Ion transport</keyword>
<evidence type="ECO:0008006" key="14">
    <source>
        <dbReference type="Google" id="ProtNLM"/>
    </source>
</evidence>
<evidence type="ECO:0000256" key="9">
    <source>
        <dbReference type="ARBA" id="ARBA00023065"/>
    </source>
</evidence>
<accession>A0A1E3VUP5</accession>
<evidence type="ECO:0000256" key="11">
    <source>
        <dbReference type="SAM" id="Phobius"/>
    </source>
</evidence>
<organism evidence="12 13">
    <name type="scientific">Methyloceanibacter stevinii</name>
    <dbReference type="NCBI Taxonomy" id="1774970"/>
    <lineage>
        <taxon>Bacteria</taxon>
        <taxon>Pseudomonadati</taxon>
        <taxon>Pseudomonadota</taxon>
        <taxon>Alphaproteobacteria</taxon>
        <taxon>Hyphomicrobiales</taxon>
        <taxon>Hyphomicrobiaceae</taxon>
        <taxon>Methyloceanibacter</taxon>
    </lineage>
</organism>
<feature type="transmembrane region" description="Helical" evidence="11">
    <location>
        <begin position="278"/>
        <end position="296"/>
    </location>
</feature>
<dbReference type="GO" id="GO:0005886">
    <property type="term" value="C:plasma membrane"/>
    <property type="evidence" value="ECO:0007669"/>
    <property type="project" value="UniProtKB-SubCell"/>
</dbReference>
<evidence type="ECO:0000256" key="5">
    <source>
        <dbReference type="ARBA" id="ARBA00022519"/>
    </source>
</evidence>
<dbReference type="GO" id="GO:0015087">
    <property type="term" value="F:cobalt ion transmembrane transporter activity"/>
    <property type="evidence" value="ECO:0007669"/>
    <property type="project" value="TreeGrafter"/>
</dbReference>
<evidence type="ECO:0000256" key="2">
    <source>
        <dbReference type="ARBA" id="ARBA00009765"/>
    </source>
</evidence>
<keyword evidence="5" id="KW-0997">Cell inner membrane</keyword>
<dbReference type="InterPro" id="IPR002523">
    <property type="entry name" value="MgTranspt_CorA/ZnTranspt_ZntB"/>
</dbReference>
<keyword evidence="3" id="KW-0813">Transport</keyword>
<dbReference type="GO" id="GO:0050897">
    <property type="term" value="F:cobalt ion binding"/>
    <property type="evidence" value="ECO:0007669"/>
    <property type="project" value="TreeGrafter"/>
</dbReference>
<dbReference type="SUPFAM" id="SSF144083">
    <property type="entry name" value="Magnesium transport protein CorA, transmembrane region"/>
    <property type="match status" value="1"/>
</dbReference>
<comment type="subcellular location">
    <subcellularLocation>
        <location evidence="1">Cell membrane</location>
        <topology evidence="1">Multi-pass membrane protein</topology>
    </subcellularLocation>
</comment>
<keyword evidence="7" id="KW-0862">Zinc</keyword>
<keyword evidence="10 11" id="KW-0472">Membrane</keyword>
<dbReference type="Gene3D" id="1.20.58.340">
    <property type="entry name" value="Magnesium transport protein CorA, transmembrane region"/>
    <property type="match status" value="2"/>
</dbReference>
<name>A0A1E3VUP5_9HYPH</name>
<evidence type="ECO:0000256" key="4">
    <source>
        <dbReference type="ARBA" id="ARBA00022475"/>
    </source>
</evidence>
<evidence type="ECO:0000256" key="10">
    <source>
        <dbReference type="ARBA" id="ARBA00023136"/>
    </source>
</evidence>